<dbReference type="EMBL" id="FQYP01000001">
    <property type="protein sequence ID" value="SHI46814.1"/>
    <property type="molecule type" value="Genomic_DNA"/>
</dbReference>
<keyword evidence="2 4" id="KW-0436">Ligase</keyword>
<dbReference type="AlphaFoldDB" id="A0A1M6BDH8"/>
<dbReference type="Gene3D" id="3.40.50.12780">
    <property type="entry name" value="N-terminal domain of ligase-like"/>
    <property type="match status" value="1"/>
</dbReference>
<dbReference type="STRING" id="570521.SAMN04488508_101764"/>
<proteinExistence type="inferred from homology"/>
<accession>A0A1M6BDH8</accession>
<protein>
    <submittedName>
        <fullName evidence="4">O-succinylbenzoic acid--CoA ligase</fullName>
    </submittedName>
</protein>
<evidence type="ECO:0000256" key="2">
    <source>
        <dbReference type="ARBA" id="ARBA00022598"/>
    </source>
</evidence>
<reference evidence="5" key="1">
    <citation type="submission" date="2016-11" db="EMBL/GenBank/DDBJ databases">
        <authorList>
            <person name="Varghese N."/>
            <person name="Submissions S."/>
        </authorList>
    </citation>
    <scope>NUCLEOTIDE SEQUENCE [LARGE SCALE GENOMIC DNA]</scope>
    <source>
        <strain evidence="5">DSM 22623</strain>
    </source>
</reference>
<dbReference type="GO" id="GO:0006631">
    <property type="term" value="P:fatty acid metabolic process"/>
    <property type="evidence" value="ECO:0007669"/>
    <property type="project" value="TreeGrafter"/>
</dbReference>
<dbReference type="Pfam" id="PF00501">
    <property type="entry name" value="AMP-binding"/>
    <property type="match status" value="1"/>
</dbReference>
<organism evidence="4 5">
    <name type="scientific">Aquimarina spongiae</name>
    <dbReference type="NCBI Taxonomy" id="570521"/>
    <lineage>
        <taxon>Bacteria</taxon>
        <taxon>Pseudomonadati</taxon>
        <taxon>Bacteroidota</taxon>
        <taxon>Flavobacteriia</taxon>
        <taxon>Flavobacteriales</taxon>
        <taxon>Flavobacteriaceae</taxon>
        <taxon>Aquimarina</taxon>
    </lineage>
</organism>
<dbReference type="InterPro" id="IPR042099">
    <property type="entry name" value="ANL_N_sf"/>
</dbReference>
<evidence type="ECO:0000313" key="5">
    <source>
        <dbReference type="Proteomes" id="UP000184432"/>
    </source>
</evidence>
<evidence type="ECO:0000256" key="1">
    <source>
        <dbReference type="ARBA" id="ARBA00006432"/>
    </source>
</evidence>
<dbReference type="Gene3D" id="3.30.300.30">
    <property type="match status" value="1"/>
</dbReference>
<comment type="similarity">
    <text evidence="1">Belongs to the ATP-dependent AMP-binding enzyme family.</text>
</comment>
<sequence length="371" mass="42369">MESRNTFSTPKIHEKFSINKRNPDRDELMRLAYAFIKEGEVYEQEAGSFLLDWLNEKDHIVVQTSGSTGKPKKIKVLKQHMINSAKATGKFFKVEEGSTALLCLSANYIAGKMMLVRAMVLGWKIDLVPPKTNPLDTVYKQYDFCAMVPLQLDNSLNRLHLIKKLIVGGGPVSENLKELIQGVKTKIYETYGMTETVSHIAARRINPKKKDKKEANYFKALPNITLNLDDRNCLIIKAPQLYSETLVTNDVVDLKTYKKFVWKGRYDNVINSGGVKLYPEEIETKLQLLIGHRFFIAGIPDDLLGDKLVLIIERDYEEVAYLSIKEAINDLNTLSKYENPKEIYFFPQFIETENGKVQRTQTLELVMSSSS</sequence>
<dbReference type="SUPFAM" id="SSF56801">
    <property type="entry name" value="Acetyl-CoA synthetase-like"/>
    <property type="match status" value="1"/>
</dbReference>
<dbReference type="InterPro" id="IPR000873">
    <property type="entry name" value="AMP-dep_synth/lig_dom"/>
</dbReference>
<dbReference type="Proteomes" id="UP000184432">
    <property type="component" value="Unassembled WGS sequence"/>
</dbReference>
<dbReference type="PANTHER" id="PTHR43201:SF5">
    <property type="entry name" value="MEDIUM-CHAIN ACYL-COA LIGASE ACSF2, MITOCHONDRIAL"/>
    <property type="match status" value="1"/>
</dbReference>
<evidence type="ECO:0000259" key="3">
    <source>
        <dbReference type="Pfam" id="PF00501"/>
    </source>
</evidence>
<dbReference type="PANTHER" id="PTHR43201">
    <property type="entry name" value="ACYL-COA SYNTHETASE"/>
    <property type="match status" value="1"/>
</dbReference>
<gene>
    <name evidence="4" type="ORF">SAMN04488508_101764</name>
</gene>
<dbReference type="GO" id="GO:0031956">
    <property type="term" value="F:medium-chain fatty acid-CoA ligase activity"/>
    <property type="evidence" value="ECO:0007669"/>
    <property type="project" value="TreeGrafter"/>
</dbReference>
<feature type="domain" description="AMP-dependent synthetase/ligase" evidence="3">
    <location>
        <begin position="56"/>
        <end position="228"/>
    </location>
</feature>
<dbReference type="OrthoDB" id="8870348at2"/>
<keyword evidence="5" id="KW-1185">Reference proteome</keyword>
<dbReference type="RefSeq" id="WP_073314041.1">
    <property type="nucleotide sequence ID" value="NZ_FQYP01000001.1"/>
</dbReference>
<dbReference type="InterPro" id="IPR045851">
    <property type="entry name" value="AMP-bd_C_sf"/>
</dbReference>
<evidence type="ECO:0000313" key="4">
    <source>
        <dbReference type="EMBL" id="SHI46814.1"/>
    </source>
</evidence>
<name>A0A1M6BDH8_9FLAO</name>